<dbReference type="SUPFAM" id="SSF56436">
    <property type="entry name" value="C-type lectin-like"/>
    <property type="match status" value="1"/>
</dbReference>
<dbReference type="Proteomes" id="UP000236311">
    <property type="component" value="Unassembled WGS sequence"/>
</dbReference>
<reference evidence="2 3" key="1">
    <citation type="submission" date="2018-01" db="EMBL/GenBank/DDBJ databases">
        <authorList>
            <person name="Gaut B.S."/>
            <person name="Morton B.R."/>
            <person name="Clegg M.T."/>
            <person name="Duvall M.R."/>
        </authorList>
    </citation>
    <scope>NUCLEOTIDE SEQUENCE [LARGE SCALE GENOMIC DNA]</scope>
    <source>
        <strain evidence="2">GP69</strain>
    </source>
</reference>
<feature type="domain" description="Sulfatase-modifying factor enzyme-like" evidence="1">
    <location>
        <begin position="84"/>
        <end position="196"/>
    </location>
</feature>
<dbReference type="Pfam" id="PF03781">
    <property type="entry name" value="FGE-sulfatase"/>
    <property type="match status" value="1"/>
</dbReference>
<evidence type="ECO:0000259" key="1">
    <source>
        <dbReference type="Pfam" id="PF03781"/>
    </source>
</evidence>
<protein>
    <submittedName>
        <fullName evidence="2">Formylglycine-generating sulfatase enzyme</fullName>
    </submittedName>
</protein>
<gene>
    <name evidence="2" type="ORF">AMURIS_02389</name>
</gene>
<dbReference type="InterPro" id="IPR016187">
    <property type="entry name" value="CTDL_fold"/>
</dbReference>
<dbReference type="OrthoDB" id="9768004at2"/>
<dbReference type="InterPro" id="IPR005532">
    <property type="entry name" value="SUMF_dom"/>
</dbReference>
<dbReference type="RefSeq" id="WP_103239757.1">
    <property type="nucleotide sequence ID" value="NZ_JANJZD010000010.1"/>
</dbReference>
<dbReference type="InterPro" id="IPR042095">
    <property type="entry name" value="SUMF_sf"/>
</dbReference>
<proteinExistence type="predicted"/>
<sequence>MGNYDQFAAAVKEISGGKNVVLLDDMDMPSIYVPIYKMKNSDLVTGLSQNIHPAFSVAENGAQVERSVFYYSKYQNVIINGRAYSLAHRDPNVYINFDQAKIACDAKGPGFHLGTMAEWACIALWCRKNGTMPRGNNSYGCDHGHSYEKGQVSYQYTDSGKQYDGRTFTGSGPATWGHDWTQFGIQDMNGNVWEWVGGMRLKEGEIQVIPYNNAALGADCDQGPSSTLWKAIKNDGSLVEPGTAATLKYDWVSGKIQLTTGITVAADAGRYCEYKDMSLASGLTAPELAKVLLIYPDEPGGDYAGDGHWMNNAGERFPLCGGRWNGAANAGVFSVNLRNPRSNSDHNVGFRSAYVEL</sequence>
<dbReference type="Gene3D" id="3.90.1580.10">
    <property type="entry name" value="paralog of FGE (formylglycine-generating enzyme)"/>
    <property type="match status" value="1"/>
</dbReference>
<dbReference type="EMBL" id="OFSM01000011">
    <property type="protein sequence ID" value="SOY29668.1"/>
    <property type="molecule type" value="Genomic_DNA"/>
</dbReference>
<accession>A0A2K4ZGR9</accession>
<evidence type="ECO:0000313" key="3">
    <source>
        <dbReference type="Proteomes" id="UP000236311"/>
    </source>
</evidence>
<evidence type="ECO:0000313" key="2">
    <source>
        <dbReference type="EMBL" id="SOY29668.1"/>
    </source>
</evidence>
<name>A0A2K4ZGR9_9FIRM</name>
<organism evidence="2 3">
    <name type="scientific">Acetatifactor muris</name>
    <dbReference type="NCBI Taxonomy" id="879566"/>
    <lineage>
        <taxon>Bacteria</taxon>
        <taxon>Bacillati</taxon>
        <taxon>Bacillota</taxon>
        <taxon>Clostridia</taxon>
        <taxon>Lachnospirales</taxon>
        <taxon>Lachnospiraceae</taxon>
        <taxon>Acetatifactor</taxon>
    </lineage>
</organism>
<dbReference type="AlphaFoldDB" id="A0A2K4ZGR9"/>
<keyword evidence="3" id="KW-1185">Reference proteome</keyword>